<organism evidence="2 3">
    <name type="scientific">Cardiobacterium valvarum F0432</name>
    <dbReference type="NCBI Taxonomy" id="797473"/>
    <lineage>
        <taxon>Bacteria</taxon>
        <taxon>Pseudomonadati</taxon>
        <taxon>Pseudomonadota</taxon>
        <taxon>Gammaproteobacteria</taxon>
        <taxon>Cardiobacteriales</taxon>
        <taxon>Cardiobacteriaceae</taxon>
        <taxon>Cardiobacterium</taxon>
    </lineage>
</organism>
<protein>
    <submittedName>
        <fullName evidence="2">Uncharacterized protein</fullName>
    </submittedName>
</protein>
<gene>
    <name evidence="2" type="ORF">HMPREF9080_01507</name>
</gene>
<evidence type="ECO:0000256" key="1">
    <source>
        <dbReference type="SAM" id="Phobius"/>
    </source>
</evidence>
<proteinExistence type="predicted"/>
<reference evidence="2 3" key="1">
    <citation type="submission" date="2011-08" db="EMBL/GenBank/DDBJ databases">
        <authorList>
            <person name="Weinstock G."/>
            <person name="Sodergren E."/>
            <person name="Clifton S."/>
            <person name="Fulton L."/>
            <person name="Fulton B."/>
            <person name="Courtney L."/>
            <person name="Fronick C."/>
            <person name="Harrison M."/>
            <person name="Strong C."/>
            <person name="Farmer C."/>
            <person name="Delahaunty K."/>
            <person name="Markovic C."/>
            <person name="Hall O."/>
            <person name="Minx P."/>
            <person name="Tomlinson C."/>
            <person name="Mitreva M."/>
            <person name="Hou S."/>
            <person name="Chen J."/>
            <person name="Wollam A."/>
            <person name="Pepin K.H."/>
            <person name="Johnson M."/>
            <person name="Bhonagiri V."/>
            <person name="Zhang X."/>
            <person name="Suruliraj S."/>
            <person name="Warren W."/>
            <person name="Chinwalla A."/>
            <person name="Mardis E.R."/>
            <person name="Wilson R.K."/>
        </authorList>
    </citation>
    <scope>NUCLEOTIDE SEQUENCE [LARGE SCALE GENOMIC DNA]</scope>
    <source>
        <strain evidence="2 3">F0432</strain>
    </source>
</reference>
<evidence type="ECO:0000313" key="2">
    <source>
        <dbReference type="EMBL" id="EHM53989.1"/>
    </source>
</evidence>
<keyword evidence="1" id="KW-0472">Membrane</keyword>
<keyword evidence="1" id="KW-1133">Transmembrane helix</keyword>
<dbReference type="Proteomes" id="UP000004750">
    <property type="component" value="Unassembled WGS sequence"/>
</dbReference>
<sequence>MDFRIVGTLQCAPTAGDREAVARIFPALLALVFFPFMELPGRMANAAPPWTLLIFG</sequence>
<accession>G9ZFG2</accession>
<evidence type="ECO:0000313" key="3">
    <source>
        <dbReference type="Proteomes" id="UP000004750"/>
    </source>
</evidence>
<dbReference type="STRING" id="797473.HMPREF9080_01507"/>
<dbReference type="EMBL" id="AGCM01000083">
    <property type="protein sequence ID" value="EHM53989.1"/>
    <property type="molecule type" value="Genomic_DNA"/>
</dbReference>
<dbReference type="HOGENOM" id="CLU_3005691_0_0_6"/>
<name>G9ZFG2_9GAMM</name>
<feature type="transmembrane region" description="Helical" evidence="1">
    <location>
        <begin position="20"/>
        <end position="37"/>
    </location>
</feature>
<keyword evidence="1" id="KW-0812">Transmembrane</keyword>
<comment type="caution">
    <text evidence="2">The sequence shown here is derived from an EMBL/GenBank/DDBJ whole genome shotgun (WGS) entry which is preliminary data.</text>
</comment>
<dbReference type="AlphaFoldDB" id="G9ZFG2"/>